<feature type="domain" description="Niemann-Pick C1 N-terminal" evidence="3">
    <location>
        <begin position="37"/>
        <end position="230"/>
    </location>
</feature>
<evidence type="ECO:0000259" key="3">
    <source>
        <dbReference type="Pfam" id="PF16414"/>
    </source>
</evidence>
<proteinExistence type="predicted"/>
<protein>
    <recommendedName>
        <fullName evidence="3">Niemann-Pick C1 N-terminal domain-containing protein</fullName>
    </recommendedName>
</protein>
<feature type="chain" id="PRO_5035809889" description="Niemann-Pick C1 N-terminal domain-containing protein" evidence="2">
    <location>
        <begin position="20"/>
        <end position="284"/>
    </location>
</feature>
<gene>
    <name evidence="4" type="ORF">PPRIM_AZ9-3.1.T0580012</name>
</gene>
<evidence type="ECO:0000313" key="5">
    <source>
        <dbReference type="Proteomes" id="UP000688137"/>
    </source>
</evidence>
<evidence type="ECO:0000313" key="4">
    <source>
        <dbReference type="EMBL" id="CAD8077236.1"/>
    </source>
</evidence>
<dbReference type="AlphaFoldDB" id="A0A8S1MKB6"/>
<evidence type="ECO:0000256" key="1">
    <source>
        <dbReference type="SAM" id="Phobius"/>
    </source>
</evidence>
<keyword evidence="5" id="KW-1185">Reference proteome</keyword>
<dbReference type="PANTHER" id="PTHR45727:SF2">
    <property type="entry name" value="NPC INTRACELLULAR CHOLESTEROL TRANSPORTER 1"/>
    <property type="match status" value="1"/>
</dbReference>
<dbReference type="GO" id="GO:0015918">
    <property type="term" value="P:sterol transport"/>
    <property type="evidence" value="ECO:0007669"/>
    <property type="project" value="TreeGrafter"/>
</dbReference>
<dbReference type="Proteomes" id="UP000688137">
    <property type="component" value="Unassembled WGS sequence"/>
</dbReference>
<organism evidence="4 5">
    <name type="scientific">Paramecium primaurelia</name>
    <dbReference type="NCBI Taxonomy" id="5886"/>
    <lineage>
        <taxon>Eukaryota</taxon>
        <taxon>Sar</taxon>
        <taxon>Alveolata</taxon>
        <taxon>Ciliophora</taxon>
        <taxon>Intramacronucleata</taxon>
        <taxon>Oligohymenophorea</taxon>
        <taxon>Peniculida</taxon>
        <taxon>Parameciidae</taxon>
        <taxon>Paramecium</taxon>
    </lineage>
</organism>
<evidence type="ECO:0000256" key="2">
    <source>
        <dbReference type="SAM" id="SignalP"/>
    </source>
</evidence>
<feature type="signal peptide" evidence="2">
    <location>
        <begin position="1"/>
        <end position="19"/>
    </location>
</feature>
<dbReference type="GO" id="GO:0032934">
    <property type="term" value="F:sterol binding"/>
    <property type="evidence" value="ECO:0007669"/>
    <property type="project" value="TreeGrafter"/>
</dbReference>
<name>A0A8S1MKB6_PARPR</name>
<dbReference type="GO" id="GO:0016020">
    <property type="term" value="C:membrane"/>
    <property type="evidence" value="ECO:0007669"/>
    <property type="project" value="TreeGrafter"/>
</dbReference>
<keyword evidence="1" id="KW-0472">Membrane</keyword>
<feature type="transmembrane region" description="Helical" evidence="1">
    <location>
        <begin position="246"/>
        <end position="264"/>
    </location>
</feature>
<dbReference type="InterPro" id="IPR032190">
    <property type="entry name" value="NPC1_N"/>
</dbReference>
<accession>A0A8S1MKB6</accession>
<dbReference type="EMBL" id="CAJJDM010000059">
    <property type="protein sequence ID" value="CAD8077236.1"/>
    <property type="molecule type" value="Genomic_DNA"/>
</dbReference>
<dbReference type="PANTHER" id="PTHR45727">
    <property type="entry name" value="NPC INTRACELLULAR CHOLESTEROL TRANSPORTER 1"/>
    <property type="match status" value="1"/>
</dbReference>
<comment type="caution">
    <text evidence="4">The sequence shown here is derived from an EMBL/GenBank/DDBJ whole genome shotgun (WGS) entry which is preliminary data.</text>
</comment>
<dbReference type="Pfam" id="PF16414">
    <property type="entry name" value="NPC1_N"/>
    <property type="match status" value="1"/>
</dbReference>
<keyword evidence="1" id="KW-1133">Transmembrane helix</keyword>
<dbReference type="PROSITE" id="PS51257">
    <property type="entry name" value="PROKAR_LIPOPROTEIN"/>
    <property type="match status" value="1"/>
</dbReference>
<reference evidence="4" key="1">
    <citation type="submission" date="2021-01" db="EMBL/GenBank/DDBJ databases">
        <authorList>
            <consortium name="Genoscope - CEA"/>
            <person name="William W."/>
        </authorList>
    </citation>
    <scope>NUCLEOTIDE SEQUENCE</scope>
</reference>
<keyword evidence="2" id="KW-0732">Signal</keyword>
<keyword evidence="1" id="KW-0812">Transmembrane</keyword>
<dbReference type="OMA" id="MIMDDTW"/>
<sequence length="284" mass="32366">MKFQIFLIISQQFLYFASSACVDETRTPINIGKIQPCPFYDNKPVCCRQDNIDQMISNYRSIDATFGQDGGGCDICGANLKRFWCIYTCDPDQTNFMKYTGRANVTDPANKNKLIEVQLVSLTTKPQVACEVYSSCSRTSFVNQVSAMQSPGGFFNFLGEQAITQGQQFITFEFSDYDSMIMDDTWMCNHKSNITTVDDKGVIHYWDQYGYEIKQQCGCNTFEESCDANQILYKPTGVLYGFETTYVLFTWLFVILFALGITIIRKYQQNKKAIENLDIGLITS</sequence>